<evidence type="ECO:0000256" key="4">
    <source>
        <dbReference type="ARBA" id="ARBA00022723"/>
    </source>
</evidence>
<dbReference type="AlphaFoldDB" id="A0A067CF49"/>
<dbReference type="OMA" id="QVANYAM"/>
<gene>
    <name evidence="10" type="ORF">SPRG_05921</name>
</gene>
<protein>
    <recommendedName>
        <fullName evidence="12">Cytochrome P450</fullName>
    </recommendedName>
</protein>
<evidence type="ECO:0000256" key="7">
    <source>
        <dbReference type="ARBA" id="ARBA00023033"/>
    </source>
</evidence>
<dbReference type="PRINTS" id="PR00385">
    <property type="entry name" value="P450"/>
</dbReference>
<evidence type="ECO:0008006" key="12">
    <source>
        <dbReference type="Google" id="ProtNLM"/>
    </source>
</evidence>
<dbReference type="SUPFAM" id="SSF48264">
    <property type="entry name" value="Cytochrome P450"/>
    <property type="match status" value="1"/>
</dbReference>
<organism evidence="10 11">
    <name type="scientific">Saprolegnia parasitica (strain CBS 223.65)</name>
    <dbReference type="NCBI Taxonomy" id="695850"/>
    <lineage>
        <taxon>Eukaryota</taxon>
        <taxon>Sar</taxon>
        <taxon>Stramenopiles</taxon>
        <taxon>Oomycota</taxon>
        <taxon>Saprolegniomycetes</taxon>
        <taxon>Saprolegniales</taxon>
        <taxon>Saprolegniaceae</taxon>
        <taxon>Saprolegnia</taxon>
    </lineage>
</organism>
<keyword evidence="7 9" id="KW-0503">Monooxygenase</keyword>
<evidence type="ECO:0000313" key="11">
    <source>
        <dbReference type="Proteomes" id="UP000030745"/>
    </source>
</evidence>
<keyword evidence="11" id="KW-1185">Reference proteome</keyword>
<dbReference type="InterPro" id="IPR036396">
    <property type="entry name" value="Cyt_P450_sf"/>
</dbReference>
<comment type="similarity">
    <text evidence="2 9">Belongs to the cytochrome P450 family.</text>
</comment>
<proteinExistence type="inferred from homology"/>
<dbReference type="GO" id="GO:0004497">
    <property type="term" value="F:monooxygenase activity"/>
    <property type="evidence" value="ECO:0007669"/>
    <property type="project" value="UniProtKB-KW"/>
</dbReference>
<accession>A0A067CF49</accession>
<dbReference type="Proteomes" id="UP000030745">
    <property type="component" value="Unassembled WGS sequence"/>
</dbReference>
<dbReference type="EMBL" id="KK583206">
    <property type="protein sequence ID" value="KDO29384.1"/>
    <property type="molecule type" value="Genomic_DNA"/>
</dbReference>
<dbReference type="GeneID" id="24128295"/>
<dbReference type="InterPro" id="IPR001128">
    <property type="entry name" value="Cyt_P450"/>
</dbReference>
<dbReference type="InterPro" id="IPR050479">
    <property type="entry name" value="CYP11_CYP27_families"/>
</dbReference>
<dbReference type="Pfam" id="PF00067">
    <property type="entry name" value="p450"/>
    <property type="match status" value="1"/>
</dbReference>
<evidence type="ECO:0000256" key="6">
    <source>
        <dbReference type="ARBA" id="ARBA00023004"/>
    </source>
</evidence>
<dbReference type="Gene3D" id="1.10.630.10">
    <property type="entry name" value="Cytochrome P450"/>
    <property type="match status" value="1"/>
</dbReference>
<keyword evidence="3 8" id="KW-0349">Heme</keyword>
<dbReference type="InterPro" id="IPR002403">
    <property type="entry name" value="Cyt_P450_E_grp-IV"/>
</dbReference>
<dbReference type="GO" id="GO:0005506">
    <property type="term" value="F:iron ion binding"/>
    <property type="evidence" value="ECO:0007669"/>
    <property type="project" value="InterPro"/>
</dbReference>
<dbReference type="InterPro" id="IPR017972">
    <property type="entry name" value="Cyt_P450_CS"/>
</dbReference>
<dbReference type="PANTHER" id="PTHR24279:SF120">
    <property type="entry name" value="CYTOCHROME P450"/>
    <property type="match status" value="1"/>
</dbReference>
<reference evidence="10 11" key="1">
    <citation type="journal article" date="2013" name="PLoS Genet.">
        <title>Distinctive expansion of potential virulence genes in the genome of the oomycete fish pathogen Saprolegnia parasitica.</title>
        <authorList>
            <person name="Jiang R.H."/>
            <person name="de Bruijn I."/>
            <person name="Haas B.J."/>
            <person name="Belmonte R."/>
            <person name="Lobach L."/>
            <person name="Christie J."/>
            <person name="van den Ackerveken G."/>
            <person name="Bottin A."/>
            <person name="Bulone V."/>
            <person name="Diaz-Moreno S.M."/>
            <person name="Dumas B."/>
            <person name="Fan L."/>
            <person name="Gaulin E."/>
            <person name="Govers F."/>
            <person name="Grenville-Briggs L.J."/>
            <person name="Horner N.R."/>
            <person name="Levin J.Z."/>
            <person name="Mammella M."/>
            <person name="Meijer H.J."/>
            <person name="Morris P."/>
            <person name="Nusbaum C."/>
            <person name="Oome S."/>
            <person name="Phillips A.J."/>
            <person name="van Rooyen D."/>
            <person name="Rzeszutek E."/>
            <person name="Saraiva M."/>
            <person name="Secombes C.J."/>
            <person name="Seidl M.F."/>
            <person name="Snel B."/>
            <person name="Stassen J.H."/>
            <person name="Sykes S."/>
            <person name="Tripathy S."/>
            <person name="van den Berg H."/>
            <person name="Vega-Arreguin J.C."/>
            <person name="Wawra S."/>
            <person name="Young S.K."/>
            <person name="Zeng Q."/>
            <person name="Dieguez-Uribeondo J."/>
            <person name="Russ C."/>
            <person name="Tyler B.M."/>
            <person name="van West P."/>
        </authorList>
    </citation>
    <scope>NUCLEOTIDE SEQUENCE [LARGE SCALE GENOMIC DNA]</scope>
    <source>
        <strain evidence="10 11">CBS 223.65</strain>
    </source>
</reference>
<evidence type="ECO:0000256" key="5">
    <source>
        <dbReference type="ARBA" id="ARBA00023002"/>
    </source>
</evidence>
<dbReference type="GO" id="GO:0016705">
    <property type="term" value="F:oxidoreductase activity, acting on paired donors, with incorporation or reduction of molecular oxygen"/>
    <property type="evidence" value="ECO:0007669"/>
    <property type="project" value="InterPro"/>
</dbReference>
<evidence type="ECO:0000256" key="9">
    <source>
        <dbReference type="RuleBase" id="RU000461"/>
    </source>
</evidence>
<evidence type="ECO:0000313" key="10">
    <source>
        <dbReference type="EMBL" id="KDO29384.1"/>
    </source>
</evidence>
<evidence type="ECO:0000256" key="1">
    <source>
        <dbReference type="ARBA" id="ARBA00001971"/>
    </source>
</evidence>
<dbReference type="PANTHER" id="PTHR24279">
    <property type="entry name" value="CYTOCHROME P450"/>
    <property type="match status" value="1"/>
</dbReference>
<dbReference type="STRING" id="695850.A0A067CF49"/>
<evidence type="ECO:0000256" key="3">
    <source>
        <dbReference type="ARBA" id="ARBA00022617"/>
    </source>
</evidence>
<sequence length="504" mass="56423">MLRTRLTSTLAAVAAEARPSLHDIPVAPETGFGPLRSSYASFAENDGFRLLFERFHKLHASLGPIFRLRFLPFQSYTVSISDQDAVAEIYRHEGAMPQRQTFGFWKLYRDERKLPVGLANTNEYASWKKYRASLSAHLLQPHNVSTWVPRIDAVANDLAARVCAQATASSSGHVTMPLLTKAYALEAVSSLVFGKRIGCLSPDHLTPIAPTAQALIDVVDGFFATSQKLMAVPPEMPHFVYKLMPVYKEHVAYADAIFRFGHERMAEKLASTEVTAPDLLTMFLQRPELNEEEAVTQAIEVLVGGIDSTSIALVWSLYCIATSPNSREIQRKIRAEVDAALDGATELDAAALEKLSYIRAVVKETLRLYPAVNPNHRFLSQDMTLLGYDLPKGTSVMMATYTMSRDPAVFDEPETFKPERWLDRDHASTAARKKKAYSTLPFGMGSRSCLGRRLAETEIYLALAHLVRRMEMQWIPEEEHPKPILSTLLVPNKPLTLRFEPWAT</sequence>
<keyword evidence="5 9" id="KW-0560">Oxidoreductase</keyword>
<dbReference type="OrthoDB" id="71115at2759"/>
<dbReference type="GO" id="GO:0020037">
    <property type="term" value="F:heme binding"/>
    <property type="evidence" value="ECO:0007669"/>
    <property type="project" value="InterPro"/>
</dbReference>
<keyword evidence="4 8" id="KW-0479">Metal-binding</keyword>
<dbReference type="CDD" id="cd11054">
    <property type="entry name" value="CYP24A1-like"/>
    <property type="match status" value="1"/>
</dbReference>
<dbReference type="RefSeq" id="XP_012199887.1">
    <property type="nucleotide sequence ID" value="XM_012344497.1"/>
</dbReference>
<dbReference type="KEGG" id="spar:SPRG_05921"/>
<keyword evidence="6 8" id="KW-0408">Iron</keyword>
<evidence type="ECO:0000256" key="8">
    <source>
        <dbReference type="PIRSR" id="PIRSR602403-1"/>
    </source>
</evidence>
<dbReference type="VEuPathDB" id="FungiDB:SPRG_05921"/>
<comment type="cofactor">
    <cofactor evidence="1 8">
        <name>heme</name>
        <dbReference type="ChEBI" id="CHEBI:30413"/>
    </cofactor>
</comment>
<evidence type="ECO:0000256" key="2">
    <source>
        <dbReference type="ARBA" id="ARBA00010617"/>
    </source>
</evidence>
<feature type="binding site" description="axial binding residue" evidence="8">
    <location>
        <position position="449"/>
    </location>
    <ligand>
        <name>heme</name>
        <dbReference type="ChEBI" id="CHEBI:30413"/>
    </ligand>
    <ligandPart>
        <name>Fe</name>
        <dbReference type="ChEBI" id="CHEBI:18248"/>
    </ligandPart>
</feature>
<name>A0A067CF49_SAPPC</name>
<dbReference type="PRINTS" id="PR00465">
    <property type="entry name" value="EP450IV"/>
</dbReference>
<dbReference type="PROSITE" id="PS00086">
    <property type="entry name" value="CYTOCHROME_P450"/>
    <property type="match status" value="1"/>
</dbReference>